<reference evidence="2 3" key="1">
    <citation type="journal article" date="2016" name="Front. Microbiol.">
        <title>Comprehensive Phylogenetic Analysis of Bovine Non-aureus Staphylococci Species Based on Whole-Genome Sequencing.</title>
        <authorList>
            <person name="Naushad S."/>
            <person name="Barkema H.W."/>
            <person name="Luby C."/>
            <person name="Condas L.A."/>
            <person name="Nobrega D.B."/>
            <person name="Carson D.A."/>
            <person name="De Buck J."/>
        </authorList>
    </citation>
    <scope>NUCLEOTIDE SEQUENCE [LARGE SCALE GENOMIC DNA]</scope>
    <source>
        <strain evidence="2 3">SNUC 505</strain>
    </source>
</reference>
<evidence type="ECO:0000256" key="1">
    <source>
        <dbReference type="SAM" id="Phobius"/>
    </source>
</evidence>
<feature type="transmembrane region" description="Helical" evidence="1">
    <location>
        <begin position="101"/>
        <end position="121"/>
    </location>
</feature>
<protein>
    <submittedName>
        <fullName evidence="2">DUF3169 domain-containing protein</fullName>
    </submittedName>
</protein>
<feature type="transmembrane region" description="Helical" evidence="1">
    <location>
        <begin position="7"/>
        <end position="24"/>
    </location>
</feature>
<keyword evidence="1" id="KW-0812">Transmembrane</keyword>
<dbReference type="RefSeq" id="WP_037576738.1">
    <property type="nucleotide sequence ID" value="NZ_BMDK01000002.1"/>
</dbReference>
<dbReference type="InterPro" id="IPR021509">
    <property type="entry name" value="DUF3169"/>
</dbReference>
<dbReference type="Proteomes" id="UP000242704">
    <property type="component" value="Unassembled WGS sequence"/>
</dbReference>
<name>A0AAE5T153_STACR</name>
<organism evidence="2 3">
    <name type="scientific">Staphylococcus chromogenes</name>
    <name type="common">Staphylococcus hyicus subsp. chromogenes</name>
    <dbReference type="NCBI Taxonomy" id="46126"/>
    <lineage>
        <taxon>Bacteria</taxon>
        <taxon>Bacillati</taxon>
        <taxon>Bacillota</taxon>
        <taxon>Bacilli</taxon>
        <taxon>Bacillales</taxon>
        <taxon>Staphylococcaceae</taxon>
        <taxon>Staphylococcus</taxon>
    </lineage>
</organism>
<feature type="transmembrane region" description="Helical" evidence="1">
    <location>
        <begin position="44"/>
        <end position="66"/>
    </location>
</feature>
<proteinExistence type="predicted"/>
<keyword evidence="1" id="KW-0472">Membrane</keyword>
<feature type="transmembrane region" description="Helical" evidence="1">
    <location>
        <begin position="213"/>
        <end position="232"/>
    </location>
</feature>
<dbReference type="Pfam" id="PF11368">
    <property type="entry name" value="DUF3169"/>
    <property type="match status" value="1"/>
</dbReference>
<dbReference type="AlphaFoldDB" id="A0AAE5T153"/>
<evidence type="ECO:0000313" key="2">
    <source>
        <dbReference type="EMBL" id="PTG13279.1"/>
    </source>
</evidence>
<dbReference type="EMBL" id="PZBZ01000038">
    <property type="protein sequence ID" value="PTG13279.1"/>
    <property type="molecule type" value="Genomic_DNA"/>
</dbReference>
<comment type="caution">
    <text evidence="2">The sequence shown here is derived from an EMBL/GenBank/DDBJ whole genome shotgun (WGS) entry which is preliminary data.</text>
</comment>
<keyword evidence="1" id="KW-1133">Transmembrane helix</keyword>
<sequence length="239" mass="27799">MKIGRYFFQILIAILVGGIIGGLFNSGFLHGFFSKLNFAQSQSFLMISCICVSIIVIVLTIYQYFVQKDALFLKRKSESGHDDTLDELLAKADLQYNKSDILFYSQITVVMVYMIILLVGGFEIRHILYFFIPFYLIGVPSLMSGFFYRKYDSRYPKLGEKDYTKKVLDIKDEGERHITLLSMYKIYQFNLVGLFLCITVVFLFSLSQGNNQSFSLLILTLLFIYNAFGYLFKVRRHYK</sequence>
<feature type="transmembrane region" description="Helical" evidence="1">
    <location>
        <begin position="186"/>
        <end position="207"/>
    </location>
</feature>
<evidence type="ECO:0000313" key="3">
    <source>
        <dbReference type="Proteomes" id="UP000242704"/>
    </source>
</evidence>
<gene>
    <name evidence="2" type="ORF">BU653_07740</name>
</gene>
<accession>A0AAE5T153</accession>
<feature type="transmembrane region" description="Helical" evidence="1">
    <location>
        <begin position="127"/>
        <end position="148"/>
    </location>
</feature>